<organism evidence="2 3">
    <name type="scientific">Populus trichocarpa</name>
    <name type="common">Western balsam poplar</name>
    <name type="synonym">Populus balsamifera subsp. trichocarpa</name>
    <dbReference type="NCBI Taxonomy" id="3694"/>
    <lineage>
        <taxon>Eukaryota</taxon>
        <taxon>Viridiplantae</taxon>
        <taxon>Streptophyta</taxon>
        <taxon>Embryophyta</taxon>
        <taxon>Tracheophyta</taxon>
        <taxon>Spermatophyta</taxon>
        <taxon>Magnoliopsida</taxon>
        <taxon>eudicotyledons</taxon>
        <taxon>Gunneridae</taxon>
        <taxon>Pentapetalae</taxon>
        <taxon>rosids</taxon>
        <taxon>fabids</taxon>
        <taxon>Malpighiales</taxon>
        <taxon>Salicaceae</taxon>
        <taxon>Saliceae</taxon>
        <taxon>Populus</taxon>
    </lineage>
</organism>
<accession>A0A2K2ATY2</accession>
<dbReference type="Gene3D" id="1.10.420.10">
    <property type="entry name" value="Peroxidase, domain 2"/>
    <property type="match status" value="1"/>
</dbReference>
<reference evidence="2 3" key="1">
    <citation type="journal article" date="2006" name="Science">
        <title>The genome of black cottonwood, Populus trichocarpa (Torr. &amp; Gray).</title>
        <authorList>
            <person name="Tuskan G.A."/>
            <person name="Difazio S."/>
            <person name="Jansson S."/>
            <person name="Bohlmann J."/>
            <person name="Grigoriev I."/>
            <person name="Hellsten U."/>
            <person name="Putnam N."/>
            <person name="Ralph S."/>
            <person name="Rombauts S."/>
            <person name="Salamov A."/>
            <person name="Schein J."/>
            <person name="Sterck L."/>
            <person name="Aerts A."/>
            <person name="Bhalerao R.R."/>
            <person name="Bhalerao R.P."/>
            <person name="Blaudez D."/>
            <person name="Boerjan W."/>
            <person name="Brun A."/>
            <person name="Brunner A."/>
            <person name="Busov V."/>
            <person name="Campbell M."/>
            <person name="Carlson J."/>
            <person name="Chalot M."/>
            <person name="Chapman J."/>
            <person name="Chen G.L."/>
            <person name="Cooper D."/>
            <person name="Coutinho P.M."/>
            <person name="Couturier J."/>
            <person name="Covert S."/>
            <person name="Cronk Q."/>
            <person name="Cunningham R."/>
            <person name="Davis J."/>
            <person name="Degroeve S."/>
            <person name="Dejardin A."/>
            <person name="Depamphilis C."/>
            <person name="Detter J."/>
            <person name="Dirks B."/>
            <person name="Dubchak I."/>
            <person name="Duplessis S."/>
            <person name="Ehlting J."/>
            <person name="Ellis B."/>
            <person name="Gendler K."/>
            <person name="Goodstein D."/>
            <person name="Gribskov M."/>
            <person name="Grimwood J."/>
            <person name="Groover A."/>
            <person name="Gunter L."/>
            <person name="Hamberger B."/>
            <person name="Heinze B."/>
            <person name="Helariutta Y."/>
            <person name="Henrissat B."/>
            <person name="Holligan D."/>
            <person name="Holt R."/>
            <person name="Huang W."/>
            <person name="Islam-Faridi N."/>
            <person name="Jones S."/>
            <person name="Jones-Rhoades M."/>
            <person name="Jorgensen R."/>
            <person name="Joshi C."/>
            <person name="Kangasjarvi J."/>
            <person name="Karlsson J."/>
            <person name="Kelleher C."/>
            <person name="Kirkpatrick R."/>
            <person name="Kirst M."/>
            <person name="Kohler A."/>
            <person name="Kalluri U."/>
            <person name="Larimer F."/>
            <person name="Leebens-Mack J."/>
            <person name="Leple J.C."/>
            <person name="Locascio P."/>
            <person name="Lou Y."/>
            <person name="Lucas S."/>
            <person name="Martin F."/>
            <person name="Montanini B."/>
            <person name="Napoli C."/>
            <person name="Nelson D.R."/>
            <person name="Nelson C."/>
            <person name="Nieminen K."/>
            <person name="Nilsson O."/>
            <person name="Pereda V."/>
            <person name="Peter G."/>
            <person name="Philippe R."/>
            <person name="Pilate G."/>
            <person name="Poliakov A."/>
            <person name="Razumovskaya J."/>
            <person name="Richardson P."/>
            <person name="Rinaldi C."/>
            <person name="Ritland K."/>
            <person name="Rouze P."/>
            <person name="Ryaboy D."/>
            <person name="Schmutz J."/>
            <person name="Schrader J."/>
            <person name="Segerman B."/>
            <person name="Shin H."/>
            <person name="Siddiqui A."/>
            <person name="Sterky F."/>
            <person name="Terry A."/>
            <person name="Tsai C.J."/>
            <person name="Uberbacher E."/>
            <person name="Unneberg P."/>
            <person name="Vahala J."/>
            <person name="Wall K."/>
            <person name="Wessler S."/>
            <person name="Yang G."/>
            <person name="Yin T."/>
            <person name="Douglas C."/>
            <person name="Marra M."/>
            <person name="Sandberg G."/>
            <person name="Van de Peer Y."/>
            <person name="Rokhsar D."/>
        </authorList>
    </citation>
    <scope>NUCLEOTIDE SEQUENCE [LARGE SCALE GENOMIC DNA]</scope>
    <source>
        <strain evidence="3">cv. Nisqually</strain>
    </source>
</reference>
<dbReference type="SUPFAM" id="SSF48113">
    <property type="entry name" value="Heme-dependent peroxidases"/>
    <property type="match status" value="1"/>
</dbReference>
<feature type="domain" description="Plant heme peroxidase family profile" evidence="1">
    <location>
        <begin position="1"/>
        <end position="50"/>
    </location>
</feature>
<dbReference type="InterPro" id="IPR010255">
    <property type="entry name" value="Haem_peroxidase_sf"/>
</dbReference>
<evidence type="ECO:0000313" key="3">
    <source>
        <dbReference type="Proteomes" id="UP000006729"/>
    </source>
</evidence>
<protein>
    <recommendedName>
        <fullName evidence="1">Plant heme peroxidase family profile domain-containing protein</fullName>
    </recommendedName>
</protein>
<keyword evidence="3" id="KW-1185">Reference proteome</keyword>
<evidence type="ECO:0000259" key="1">
    <source>
        <dbReference type="PROSITE" id="PS50873"/>
    </source>
</evidence>
<dbReference type="GO" id="GO:0006979">
    <property type="term" value="P:response to oxidative stress"/>
    <property type="evidence" value="ECO:0007669"/>
    <property type="project" value="InterPro"/>
</dbReference>
<dbReference type="PROSITE" id="PS50873">
    <property type="entry name" value="PEROXIDASE_4"/>
    <property type="match status" value="1"/>
</dbReference>
<gene>
    <name evidence="2" type="ORF">POPTR_004G131000</name>
</gene>
<dbReference type="Gene3D" id="1.10.520.10">
    <property type="match status" value="1"/>
</dbReference>
<dbReference type="GO" id="GO:0004601">
    <property type="term" value="F:peroxidase activity"/>
    <property type="evidence" value="ECO:0007669"/>
    <property type="project" value="InterPro"/>
</dbReference>
<dbReference type="EMBL" id="CM009293">
    <property type="protein sequence ID" value="PNT40985.1"/>
    <property type="molecule type" value="Genomic_DNA"/>
</dbReference>
<sequence length="50" mass="5451">MCGGPTWDVPEGGKDGRISKVSEAMQVPAPPPTFNIFQLQQSFFQRGLSL</sequence>
<dbReference type="InterPro" id="IPR002016">
    <property type="entry name" value="Haem_peroxidase"/>
</dbReference>
<dbReference type="AlphaFoldDB" id="A0A2K2ATY2"/>
<name>A0A2K2ATY2_POPTR</name>
<proteinExistence type="predicted"/>
<dbReference type="STRING" id="3694.A0A2K2ATY2"/>
<dbReference type="InParanoid" id="A0A2K2ATY2"/>
<dbReference type="Proteomes" id="UP000006729">
    <property type="component" value="Chromosome 4"/>
</dbReference>
<dbReference type="GO" id="GO:0020037">
    <property type="term" value="F:heme binding"/>
    <property type="evidence" value="ECO:0007669"/>
    <property type="project" value="InterPro"/>
</dbReference>
<evidence type="ECO:0000313" key="2">
    <source>
        <dbReference type="EMBL" id="PNT40985.1"/>
    </source>
</evidence>